<name>A0A367GPX8_9SPHI</name>
<dbReference type="Proteomes" id="UP000253209">
    <property type="component" value="Unassembled WGS sequence"/>
</dbReference>
<proteinExistence type="predicted"/>
<dbReference type="EMBL" id="QGDC01000005">
    <property type="protein sequence ID" value="RCH54753.1"/>
    <property type="molecule type" value="Genomic_DNA"/>
</dbReference>
<dbReference type="OrthoDB" id="5289726at2"/>
<keyword evidence="1 4" id="KW-0489">Methyltransferase</keyword>
<dbReference type="PANTHER" id="PTHR43397:SF1">
    <property type="entry name" value="ERGOTHIONEINE BIOSYNTHESIS PROTEIN 1"/>
    <property type="match status" value="1"/>
</dbReference>
<dbReference type="InterPro" id="IPR051128">
    <property type="entry name" value="EgtD_Methyltrsf_superfamily"/>
</dbReference>
<reference evidence="4 5" key="1">
    <citation type="submission" date="2018-05" db="EMBL/GenBank/DDBJ databases">
        <title>Mucilaginibacter hurinus sp. nov., isolated from briquette warehouse soil.</title>
        <authorList>
            <person name="Choi L."/>
        </authorList>
    </citation>
    <scope>NUCLEOTIDE SEQUENCE [LARGE SCALE GENOMIC DNA]</scope>
    <source>
        <strain evidence="4 5">ZR32</strain>
    </source>
</reference>
<organism evidence="4 5">
    <name type="scientific">Mucilaginibacter hurinus</name>
    <dbReference type="NCBI Taxonomy" id="2201324"/>
    <lineage>
        <taxon>Bacteria</taxon>
        <taxon>Pseudomonadati</taxon>
        <taxon>Bacteroidota</taxon>
        <taxon>Sphingobacteriia</taxon>
        <taxon>Sphingobacteriales</taxon>
        <taxon>Sphingobacteriaceae</taxon>
        <taxon>Mucilaginibacter</taxon>
    </lineage>
</organism>
<keyword evidence="2 4" id="KW-0808">Transferase</keyword>
<dbReference type="InterPro" id="IPR029063">
    <property type="entry name" value="SAM-dependent_MTases_sf"/>
</dbReference>
<gene>
    <name evidence="4" type="ORF">DJ568_09700</name>
</gene>
<protein>
    <submittedName>
        <fullName evidence="4">L-histidine N(Alpha)-methyltransferase</fullName>
    </submittedName>
</protein>
<sequence>MLTQRCGCNFTDIEHKHFYNDVIKGLRASPKRLHSKYFYDERGDELFQQIMNSPEYYPTDCEMEIFTRQTHELAKIAQQDGSPFDLIELGAGDATKSFHLLKYLVNQETDFTYLPIDISSHVITYLEETLPLSIPGLNLNGLNGEYFEMLKKASALSNRRKVILLLGGNIGNMPVADAQDFCIEMRRHLSPGDIVVMGVDLKKNPKVIRAAYEDAGGVTKQFNLNLLLRINRELNADFNVDQFDHYCNYEPETGACKSYLISLINQQVCINGETFIFKRDDYIWMEISQKYTVDEINQIAIRAGYRPMQHLTDSKQWFIDGVFMAE</sequence>
<dbReference type="PIRSF" id="PIRSF018005">
    <property type="entry name" value="UCP018005"/>
    <property type="match status" value="1"/>
</dbReference>
<evidence type="ECO:0000313" key="4">
    <source>
        <dbReference type="EMBL" id="RCH54753.1"/>
    </source>
</evidence>
<dbReference type="InterPro" id="IPR019257">
    <property type="entry name" value="MeTrfase_dom"/>
</dbReference>
<dbReference type="Pfam" id="PF10017">
    <property type="entry name" value="Methyltransf_33"/>
    <property type="match status" value="1"/>
</dbReference>
<keyword evidence="5" id="KW-1185">Reference proteome</keyword>
<dbReference type="AlphaFoldDB" id="A0A367GPX8"/>
<comment type="caution">
    <text evidence="4">The sequence shown here is derived from an EMBL/GenBank/DDBJ whole genome shotgun (WGS) entry which is preliminary data.</text>
</comment>
<accession>A0A367GPX8</accession>
<evidence type="ECO:0000256" key="1">
    <source>
        <dbReference type="ARBA" id="ARBA00022603"/>
    </source>
</evidence>
<dbReference type="PANTHER" id="PTHR43397">
    <property type="entry name" value="ERGOTHIONEINE BIOSYNTHESIS PROTEIN 1"/>
    <property type="match status" value="1"/>
</dbReference>
<dbReference type="RefSeq" id="WP_114005079.1">
    <property type="nucleotide sequence ID" value="NZ_QGDC01000005.1"/>
</dbReference>
<dbReference type="InterPro" id="IPR017804">
    <property type="entry name" value="MeTrfase_EgtD-like"/>
</dbReference>
<evidence type="ECO:0000259" key="3">
    <source>
        <dbReference type="Pfam" id="PF10017"/>
    </source>
</evidence>
<evidence type="ECO:0000256" key="2">
    <source>
        <dbReference type="ARBA" id="ARBA00022679"/>
    </source>
</evidence>
<dbReference type="Gene3D" id="3.40.50.150">
    <property type="entry name" value="Vaccinia Virus protein VP39"/>
    <property type="match status" value="1"/>
</dbReference>
<feature type="domain" description="Histidine-specific methyltransferase SAM-dependent" evidence="3">
    <location>
        <begin position="19"/>
        <end position="320"/>
    </location>
</feature>
<dbReference type="SUPFAM" id="SSF53335">
    <property type="entry name" value="S-adenosyl-L-methionine-dependent methyltransferases"/>
    <property type="match status" value="1"/>
</dbReference>
<dbReference type="GO" id="GO:0008168">
    <property type="term" value="F:methyltransferase activity"/>
    <property type="evidence" value="ECO:0007669"/>
    <property type="project" value="UniProtKB-KW"/>
</dbReference>
<dbReference type="GO" id="GO:0032259">
    <property type="term" value="P:methylation"/>
    <property type="evidence" value="ECO:0007669"/>
    <property type="project" value="UniProtKB-KW"/>
</dbReference>
<evidence type="ECO:0000313" key="5">
    <source>
        <dbReference type="Proteomes" id="UP000253209"/>
    </source>
</evidence>